<dbReference type="PANTHER" id="PTHR47992">
    <property type="entry name" value="PROTEIN PHOSPHATASE"/>
    <property type="match status" value="1"/>
</dbReference>
<dbReference type="AlphaFoldDB" id="A0A4R1N6R5"/>
<dbReference type="InterPro" id="IPR001932">
    <property type="entry name" value="PPM-type_phosphatase-like_dom"/>
</dbReference>
<dbReference type="Pfam" id="PF13672">
    <property type="entry name" value="PP2C_2"/>
    <property type="match status" value="1"/>
</dbReference>
<dbReference type="OrthoDB" id="9801841at2"/>
<evidence type="ECO:0000259" key="1">
    <source>
        <dbReference type="PROSITE" id="PS51746"/>
    </source>
</evidence>
<dbReference type="InterPro" id="IPR036457">
    <property type="entry name" value="PPM-type-like_dom_sf"/>
</dbReference>
<evidence type="ECO:0000313" key="2">
    <source>
        <dbReference type="EMBL" id="TCK98333.1"/>
    </source>
</evidence>
<organism evidence="2 3">
    <name type="scientific">Natranaerovirga hydrolytica</name>
    <dbReference type="NCBI Taxonomy" id="680378"/>
    <lineage>
        <taxon>Bacteria</taxon>
        <taxon>Bacillati</taxon>
        <taxon>Bacillota</taxon>
        <taxon>Clostridia</taxon>
        <taxon>Lachnospirales</taxon>
        <taxon>Natranaerovirgaceae</taxon>
        <taxon>Natranaerovirga</taxon>
    </lineage>
</organism>
<dbReference type="CDD" id="cd00143">
    <property type="entry name" value="PP2Cc"/>
    <property type="match status" value="1"/>
</dbReference>
<dbReference type="RefSeq" id="WP_132280713.1">
    <property type="nucleotide sequence ID" value="NZ_SMGQ01000011.1"/>
</dbReference>
<keyword evidence="3" id="KW-1185">Reference proteome</keyword>
<dbReference type="SUPFAM" id="SSF81606">
    <property type="entry name" value="PP2C-like"/>
    <property type="match status" value="1"/>
</dbReference>
<dbReference type="SMART" id="SM00332">
    <property type="entry name" value="PP2Cc"/>
    <property type="match status" value="1"/>
</dbReference>
<sequence length="239" mass="26867">MKSYGRTDKGIQRDKNEDAIFYSDKPVGKLPNLYIIADGMGGHKAGAFASEYAVKEFIEFVKMSHKDNPTEIIEEGIQCINQLVHEKSEQEAYYKMGTTFVVATVTEEELYIGNIGDSRLYIIENNAINKITKDHSLVEEMIHTGHITEEEANEHPDRNVITRAIGAQPSIEVDIYKIKLKANNKILMCSDGLTNMLSEETVNQIINEANEDKDKVDHLINKANELGGTDNISVILMDF</sequence>
<reference evidence="2 3" key="1">
    <citation type="submission" date="2019-03" db="EMBL/GenBank/DDBJ databases">
        <title>Genomic Encyclopedia of Type Strains, Phase IV (KMG-IV): sequencing the most valuable type-strain genomes for metagenomic binning, comparative biology and taxonomic classification.</title>
        <authorList>
            <person name="Goeker M."/>
        </authorList>
    </citation>
    <scope>NUCLEOTIDE SEQUENCE [LARGE SCALE GENOMIC DNA]</scope>
    <source>
        <strain evidence="2 3">DSM 24176</strain>
    </source>
</reference>
<dbReference type="NCBIfam" id="NF033484">
    <property type="entry name" value="Stp1_PP2C_phos"/>
    <property type="match status" value="1"/>
</dbReference>
<dbReference type="InterPro" id="IPR015655">
    <property type="entry name" value="PP2C"/>
</dbReference>
<dbReference type="GO" id="GO:0004722">
    <property type="term" value="F:protein serine/threonine phosphatase activity"/>
    <property type="evidence" value="ECO:0007669"/>
    <property type="project" value="InterPro"/>
</dbReference>
<dbReference type="PROSITE" id="PS51746">
    <property type="entry name" value="PPM_2"/>
    <property type="match status" value="1"/>
</dbReference>
<dbReference type="Proteomes" id="UP000294545">
    <property type="component" value="Unassembled WGS sequence"/>
</dbReference>
<dbReference type="SMART" id="SM00331">
    <property type="entry name" value="PP2C_SIG"/>
    <property type="match status" value="1"/>
</dbReference>
<dbReference type="EMBL" id="SMGQ01000011">
    <property type="protein sequence ID" value="TCK98333.1"/>
    <property type="molecule type" value="Genomic_DNA"/>
</dbReference>
<name>A0A4R1N6R5_9FIRM</name>
<proteinExistence type="predicted"/>
<gene>
    <name evidence="2" type="ORF">EDC19_0753</name>
</gene>
<dbReference type="Gene3D" id="3.60.40.10">
    <property type="entry name" value="PPM-type phosphatase domain"/>
    <property type="match status" value="1"/>
</dbReference>
<comment type="caution">
    <text evidence="2">The sequence shown here is derived from an EMBL/GenBank/DDBJ whole genome shotgun (WGS) entry which is preliminary data.</text>
</comment>
<accession>A0A4R1N6R5</accession>
<protein>
    <submittedName>
        <fullName evidence="2">Protein phosphatase</fullName>
    </submittedName>
</protein>
<feature type="domain" description="PPM-type phosphatase" evidence="1">
    <location>
        <begin position="3"/>
        <end position="239"/>
    </location>
</feature>
<evidence type="ECO:0000313" key="3">
    <source>
        <dbReference type="Proteomes" id="UP000294545"/>
    </source>
</evidence>